<dbReference type="EMBL" id="BAAFST010000007">
    <property type="protein sequence ID" value="GAB1292384.1"/>
    <property type="molecule type" value="Genomic_DNA"/>
</dbReference>
<dbReference type="Pfam" id="PF02060">
    <property type="entry name" value="ISK_Channel"/>
    <property type="match status" value="1"/>
</dbReference>
<comment type="similarity">
    <text evidence="2">Belongs to the potassium channel KCNE family.</text>
</comment>
<proteinExistence type="inferred from homology"/>
<keyword evidence="5 7" id="KW-0472">Membrane</keyword>
<dbReference type="InterPro" id="IPR000369">
    <property type="entry name" value="K_chnl_KCNE"/>
</dbReference>
<dbReference type="PRINTS" id="PR01606">
    <property type="entry name" value="KCNE3CHANNEL"/>
</dbReference>
<evidence type="ECO:0000256" key="2">
    <source>
        <dbReference type="ARBA" id="ARBA00005688"/>
    </source>
</evidence>
<comment type="caution">
    <text evidence="8">The sequence shown here is derived from an EMBL/GenBank/DDBJ whole genome shotgun (WGS) entry which is preliminary data.</text>
</comment>
<dbReference type="InterPro" id="IPR005426">
    <property type="entry name" value="K_chnl_volt-dep_bsu_KCNE3"/>
</dbReference>
<sequence length="135" mass="14897">MSQSQQSLRAICGLHSSSSHTSISVAMETSNGTETWYKSLHAVLKALNTTLHSHLLCRPGPGPEPGSGPGPDNQTEDRRAGLPGRNDNSYMYILFVMFLFAVTVGSLILGYTRSRKVDKRSDPYHVYIKNRVSMI</sequence>
<evidence type="ECO:0000256" key="5">
    <source>
        <dbReference type="ARBA" id="ARBA00023136"/>
    </source>
</evidence>
<evidence type="ECO:0000256" key="3">
    <source>
        <dbReference type="ARBA" id="ARBA00022692"/>
    </source>
</evidence>
<reference evidence="8 9" key="1">
    <citation type="submission" date="2024-08" db="EMBL/GenBank/DDBJ databases">
        <title>The draft genome of Apodemus speciosus.</title>
        <authorList>
            <person name="Nabeshima K."/>
            <person name="Suzuki S."/>
            <person name="Onuma M."/>
        </authorList>
    </citation>
    <scope>NUCLEOTIDE SEQUENCE [LARGE SCALE GENOMIC DNA]</scope>
    <source>
        <strain evidence="8">IB14-021</strain>
    </source>
</reference>
<dbReference type="PANTHER" id="PTHR15282:SF6">
    <property type="entry name" value="POTASSIUM VOLTAGE-GATED CHANNEL SUBFAMILY E MEMBER 3"/>
    <property type="match status" value="1"/>
</dbReference>
<keyword evidence="4 7" id="KW-1133">Transmembrane helix</keyword>
<dbReference type="PRINTS" id="PR00168">
    <property type="entry name" value="KCNECHANNEL"/>
</dbReference>
<gene>
    <name evidence="8" type="ORF">APTSU1_000761500</name>
</gene>
<keyword evidence="9" id="KW-1185">Reference proteome</keyword>
<organism evidence="8 9">
    <name type="scientific">Apodemus speciosus</name>
    <name type="common">Large Japanese field mouse</name>
    <dbReference type="NCBI Taxonomy" id="105296"/>
    <lineage>
        <taxon>Eukaryota</taxon>
        <taxon>Metazoa</taxon>
        <taxon>Chordata</taxon>
        <taxon>Craniata</taxon>
        <taxon>Vertebrata</taxon>
        <taxon>Euteleostomi</taxon>
        <taxon>Mammalia</taxon>
        <taxon>Eutheria</taxon>
        <taxon>Euarchontoglires</taxon>
        <taxon>Glires</taxon>
        <taxon>Rodentia</taxon>
        <taxon>Myomorpha</taxon>
        <taxon>Muroidea</taxon>
        <taxon>Muridae</taxon>
        <taxon>Murinae</taxon>
        <taxon>Apodemus</taxon>
    </lineage>
</organism>
<accession>A0ABQ0EZB7</accession>
<protein>
    <submittedName>
        <fullName evidence="8">Potassium voltage-gated channel subfamily E member 3</fullName>
    </submittedName>
</protein>
<feature type="region of interest" description="Disordered" evidence="6">
    <location>
        <begin position="55"/>
        <end position="83"/>
    </location>
</feature>
<comment type="subcellular location">
    <subcellularLocation>
        <location evidence="1">Membrane</location>
        <topology evidence="1">Single-pass membrane protein</topology>
    </subcellularLocation>
</comment>
<dbReference type="Proteomes" id="UP001623349">
    <property type="component" value="Unassembled WGS sequence"/>
</dbReference>
<evidence type="ECO:0000256" key="6">
    <source>
        <dbReference type="SAM" id="MobiDB-lite"/>
    </source>
</evidence>
<evidence type="ECO:0000256" key="4">
    <source>
        <dbReference type="ARBA" id="ARBA00022989"/>
    </source>
</evidence>
<evidence type="ECO:0000256" key="7">
    <source>
        <dbReference type="SAM" id="Phobius"/>
    </source>
</evidence>
<evidence type="ECO:0000313" key="8">
    <source>
        <dbReference type="EMBL" id="GAB1292384.1"/>
    </source>
</evidence>
<evidence type="ECO:0000313" key="9">
    <source>
        <dbReference type="Proteomes" id="UP001623349"/>
    </source>
</evidence>
<evidence type="ECO:0000256" key="1">
    <source>
        <dbReference type="ARBA" id="ARBA00004167"/>
    </source>
</evidence>
<name>A0ABQ0EZB7_APOSI</name>
<feature type="transmembrane region" description="Helical" evidence="7">
    <location>
        <begin position="90"/>
        <end position="111"/>
    </location>
</feature>
<keyword evidence="3 7" id="KW-0812">Transmembrane</keyword>
<dbReference type="PANTHER" id="PTHR15282">
    <property type="entry name" value="POTASSIUM VOLTAGE-GATED CHANNEL SUBFAMILY E MEMBER 1, 3"/>
    <property type="match status" value="1"/>
</dbReference>